<proteinExistence type="predicted"/>
<reference evidence="1 2" key="1">
    <citation type="submission" date="2019-12" db="EMBL/GenBank/DDBJ databases">
        <title>Genomic-based taxomic classification of the family Erythrobacteraceae.</title>
        <authorList>
            <person name="Xu L."/>
        </authorList>
    </citation>
    <scope>NUCLEOTIDE SEQUENCE [LARGE SCALE GENOMIC DNA]</scope>
    <source>
        <strain evidence="1 2">MCCC 1K01500</strain>
    </source>
</reference>
<keyword evidence="2" id="KW-1185">Reference proteome</keyword>
<gene>
    <name evidence="1" type="ORF">GRI89_12205</name>
</gene>
<comment type="caution">
    <text evidence="1">The sequence shown here is derived from an EMBL/GenBank/DDBJ whole genome shotgun (WGS) entry which is preliminary data.</text>
</comment>
<organism evidence="1 2">
    <name type="scientific">Croceibacterium salegens</name>
    <dbReference type="NCBI Taxonomy" id="1737568"/>
    <lineage>
        <taxon>Bacteria</taxon>
        <taxon>Pseudomonadati</taxon>
        <taxon>Pseudomonadota</taxon>
        <taxon>Alphaproteobacteria</taxon>
        <taxon>Sphingomonadales</taxon>
        <taxon>Erythrobacteraceae</taxon>
        <taxon>Croceibacterium</taxon>
    </lineage>
</organism>
<dbReference type="RefSeq" id="WP_159795924.1">
    <property type="nucleotide sequence ID" value="NZ_WTYM01000047.1"/>
</dbReference>
<dbReference type="OrthoDB" id="9809066at2"/>
<dbReference type="EMBL" id="WTYM01000047">
    <property type="protein sequence ID" value="MXO60301.1"/>
    <property type="molecule type" value="Genomic_DNA"/>
</dbReference>
<name>A0A6I4SWC1_9SPHN</name>
<dbReference type="Proteomes" id="UP000433652">
    <property type="component" value="Unassembled WGS sequence"/>
</dbReference>
<evidence type="ECO:0000313" key="2">
    <source>
        <dbReference type="Proteomes" id="UP000433652"/>
    </source>
</evidence>
<dbReference type="AlphaFoldDB" id="A0A6I4SWC1"/>
<protein>
    <submittedName>
        <fullName evidence="1">Uncharacterized protein</fullName>
    </submittedName>
</protein>
<evidence type="ECO:0000313" key="1">
    <source>
        <dbReference type="EMBL" id="MXO60301.1"/>
    </source>
</evidence>
<sequence>METCSDWTDSTKNIDFDLGVHGEGGKSTPNIQPVIPISIGEDWNMISRTIVPII</sequence>
<accession>A0A6I4SWC1</accession>